<name>A0A183AZJ9_9TREM</name>
<organism evidence="5">
    <name type="scientific">Echinostoma caproni</name>
    <dbReference type="NCBI Taxonomy" id="27848"/>
    <lineage>
        <taxon>Eukaryota</taxon>
        <taxon>Metazoa</taxon>
        <taxon>Spiralia</taxon>
        <taxon>Lophotrochozoa</taxon>
        <taxon>Platyhelminthes</taxon>
        <taxon>Trematoda</taxon>
        <taxon>Digenea</taxon>
        <taxon>Plagiorchiida</taxon>
        <taxon>Echinostomata</taxon>
        <taxon>Echinostomatoidea</taxon>
        <taxon>Echinostomatidae</taxon>
        <taxon>Echinostoma</taxon>
    </lineage>
</organism>
<dbReference type="InterPro" id="IPR035969">
    <property type="entry name" value="Rab-GAP_TBC_sf"/>
</dbReference>
<dbReference type="WBParaSite" id="ECPE_0001242001-mRNA-1">
    <property type="protein sequence ID" value="ECPE_0001242001-mRNA-1"/>
    <property type="gene ID" value="ECPE_0001242001"/>
</dbReference>
<dbReference type="Pfam" id="PF00566">
    <property type="entry name" value="RabGAP-TBC"/>
    <property type="match status" value="1"/>
</dbReference>
<dbReference type="SUPFAM" id="SSF69318">
    <property type="entry name" value="Integrin alpha N-terminal domain"/>
    <property type="match status" value="1"/>
</dbReference>
<proteinExistence type="predicted"/>
<reference evidence="3 4" key="2">
    <citation type="submission" date="2018-11" db="EMBL/GenBank/DDBJ databases">
        <authorList>
            <consortium name="Pathogen Informatics"/>
        </authorList>
    </citation>
    <scope>NUCLEOTIDE SEQUENCE [LARGE SCALE GENOMIC DNA]</scope>
    <source>
        <strain evidence="3 4">Egypt</strain>
    </source>
</reference>
<dbReference type="PANTHER" id="PTHR20913:SF7">
    <property type="entry name" value="RE60063P"/>
    <property type="match status" value="1"/>
</dbReference>
<dbReference type="PROSITE" id="PS50086">
    <property type="entry name" value="TBC_RABGAP"/>
    <property type="match status" value="1"/>
</dbReference>
<evidence type="ECO:0000256" key="1">
    <source>
        <dbReference type="ARBA" id="ARBA00022468"/>
    </source>
</evidence>
<evidence type="ECO:0000313" key="3">
    <source>
        <dbReference type="EMBL" id="VDP89656.1"/>
    </source>
</evidence>
<dbReference type="Proteomes" id="UP000272942">
    <property type="component" value="Unassembled WGS sequence"/>
</dbReference>
<accession>A0A183AZJ9</accession>
<dbReference type="OrthoDB" id="206700at2759"/>
<dbReference type="Gene3D" id="1.10.472.80">
    <property type="entry name" value="Ypt/Rab-GAP domain of gyp1p, domain 3"/>
    <property type="match status" value="1"/>
</dbReference>
<reference evidence="5" key="1">
    <citation type="submission" date="2016-06" db="UniProtKB">
        <authorList>
            <consortium name="WormBaseParasite"/>
        </authorList>
    </citation>
    <scope>IDENTIFICATION</scope>
</reference>
<feature type="domain" description="Rab-GAP TBC" evidence="2">
    <location>
        <begin position="1"/>
        <end position="89"/>
    </location>
</feature>
<dbReference type="InterPro" id="IPR000195">
    <property type="entry name" value="Rab-GAP-TBC_dom"/>
</dbReference>
<dbReference type="InterPro" id="IPR028994">
    <property type="entry name" value="Integrin_alpha_N"/>
</dbReference>
<dbReference type="PANTHER" id="PTHR20913">
    <property type="entry name" value="TBC1 DOMAIN FAMILY MEMBER 20/GTPASE"/>
    <property type="match status" value="1"/>
</dbReference>
<evidence type="ECO:0000259" key="2">
    <source>
        <dbReference type="PROSITE" id="PS50086"/>
    </source>
</evidence>
<dbReference type="SUPFAM" id="SSF47923">
    <property type="entry name" value="Ypt/Rab-GAP domain of gyp1p"/>
    <property type="match status" value="1"/>
</dbReference>
<keyword evidence="4" id="KW-1185">Reference proteome</keyword>
<sequence>MSDHIKAFAGGFHGLSTVLFMEESMCSTVDYMQLIFALLGYLRPKLIEKLELVGLGPDFALAWIVTWFAHVLPEMADVRRLFDLFLATDPLMLIYVSVAVIIRSDEEVHSTSDDFGMLHHILLRLPKKHPVEELVKFAVKLYIAVPPEKLTELGNQRQALLSSNMSSRQMKPVRSRNRTPSVYLSAFLLALAAFVDLDADRQMDAILLDASGYKLYASLAPPRQSIFSFNQPKNPSLPEPTLLLDPAFSKPIRVVSPADFNGDSIADLLLLTGSITGPFDAYIAYGASGDKRGTFLQPKLLTTFSAQPLVCDINSDLIADIYGEVPNNSRVLYYGG</sequence>
<evidence type="ECO:0000313" key="4">
    <source>
        <dbReference type="Proteomes" id="UP000272942"/>
    </source>
</evidence>
<gene>
    <name evidence="3" type="ORF">ECPE_LOCUS12384</name>
</gene>
<keyword evidence="1" id="KW-0343">GTPase activation</keyword>
<dbReference type="AlphaFoldDB" id="A0A183AZJ9"/>
<evidence type="ECO:0000313" key="5">
    <source>
        <dbReference type="WBParaSite" id="ECPE_0001242001-mRNA-1"/>
    </source>
</evidence>
<dbReference type="GO" id="GO:0006888">
    <property type="term" value="P:endoplasmic reticulum to Golgi vesicle-mediated transport"/>
    <property type="evidence" value="ECO:0007669"/>
    <property type="project" value="TreeGrafter"/>
</dbReference>
<dbReference type="EMBL" id="UZAN01052747">
    <property type="protein sequence ID" value="VDP89656.1"/>
    <property type="molecule type" value="Genomic_DNA"/>
</dbReference>
<dbReference type="GO" id="GO:0005789">
    <property type="term" value="C:endoplasmic reticulum membrane"/>
    <property type="evidence" value="ECO:0007669"/>
    <property type="project" value="TreeGrafter"/>
</dbReference>
<protein>
    <submittedName>
        <fullName evidence="5">Rab-GAP TBC domain-containing protein</fullName>
    </submittedName>
</protein>
<dbReference type="InterPro" id="IPR045913">
    <property type="entry name" value="TBC20/Gyp8-like"/>
</dbReference>
<dbReference type="GO" id="GO:0005096">
    <property type="term" value="F:GTPase activator activity"/>
    <property type="evidence" value="ECO:0007669"/>
    <property type="project" value="UniProtKB-KW"/>
</dbReference>